<dbReference type="InterPro" id="IPR009918">
    <property type="entry name" value="DUF1454"/>
</dbReference>
<reference evidence="2" key="1">
    <citation type="submission" date="2014-12" db="EMBL/GenBank/DDBJ databases">
        <title>The draft genome of the Tatumella morbirosei type strain, LMG23360T isolated from pineapple rot.</title>
        <authorList>
            <person name="Smits T.H."/>
            <person name="Palmer M."/>
            <person name="Venter S.N."/>
            <person name="Duffy B."/>
            <person name="Steenkamp E.T."/>
            <person name="Chan W.Y."/>
            <person name="Coutinho T.A."/>
            <person name="Coetzee M.P."/>
            <person name="De Maayer P."/>
        </authorList>
    </citation>
    <scope>NUCLEOTIDE SEQUENCE [LARGE SCALE GENOMIC DNA]</scope>
    <source>
        <strain evidence="2">LMG 23360</strain>
    </source>
</reference>
<gene>
    <name evidence="2" type="ORF">HA49_01290</name>
</gene>
<feature type="signal peptide" evidence="1">
    <location>
        <begin position="1"/>
        <end position="23"/>
    </location>
</feature>
<dbReference type="STRING" id="642227.HA49_01290"/>
<organism evidence="2 3">
    <name type="scientific">Tatumella morbirosei</name>
    <dbReference type="NCBI Taxonomy" id="642227"/>
    <lineage>
        <taxon>Bacteria</taxon>
        <taxon>Pseudomonadati</taxon>
        <taxon>Pseudomonadota</taxon>
        <taxon>Gammaproteobacteria</taxon>
        <taxon>Enterobacterales</taxon>
        <taxon>Erwiniaceae</taxon>
        <taxon>Tatumella</taxon>
    </lineage>
</organism>
<sequence length="193" mass="21385">MKHRISRWLTCCMLLTAGGVVFADPPTAPKLAPYVQPGAPVFSETIPQFREKFNSMNPGTPLPEYRTVDTGQVQNMVVLAVSKINDSFYSSTALEPGTGKIKSLQMTWVSPQGTGEKQSRDLAFRYMTALIRYFSPQLTEQTSHLKLESLLKAAKVNIPYFDAEGALRYVISDQGEKGITLAIEPVRLILNNS</sequence>
<dbReference type="Proteomes" id="UP000029577">
    <property type="component" value="Unassembled WGS sequence"/>
</dbReference>
<keyword evidence="1" id="KW-0732">Signal</keyword>
<proteinExistence type="predicted"/>
<comment type="caution">
    <text evidence="2">The sequence shown here is derived from an EMBL/GenBank/DDBJ whole genome shotgun (WGS) entry which is preliminary data.</text>
</comment>
<feature type="chain" id="PRO_5001910494" description="DUF1454 family protein" evidence="1">
    <location>
        <begin position="24"/>
        <end position="193"/>
    </location>
</feature>
<keyword evidence="3" id="KW-1185">Reference proteome</keyword>
<evidence type="ECO:0000256" key="1">
    <source>
        <dbReference type="SAM" id="SignalP"/>
    </source>
</evidence>
<dbReference type="RefSeq" id="WP_038015936.1">
    <property type="nucleotide sequence ID" value="NZ_JPKR02000005.1"/>
</dbReference>
<evidence type="ECO:0008006" key="4">
    <source>
        <dbReference type="Google" id="ProtNLM"/>
    </source>
</evidence>
<dbReference type="eggNOG" id="ENOG502Z94B">
    <property type="taxonomic scope" value="Bacteria"/>
</dbReference>
<dbReference type="EMBL" id="JPKR02000005">
    <property type="protein sequence ID" value="KGD79638.1"/>
    <property type="molecule type" value="Genomic_DNA"/>
</dbReference>
<dbReference type="AlphaFoldDB" id="A0A095UZE2"/>
<name>A0A095UZE2_9GAMM</name>
<evidence type="ECO:0000313" key="3">
    <source>
        <dbReference type="Proteomes" id="UP000029577"/>
    </source>
</evidence>
<protein>
    <recommendedName>
        <fullName evidence="4">DUF1454 family protein</fullName>
    </recommendedName>
</protein>
<dbReference type="OrthoDB" id="6503911at2"/>
<accession>A0A095UZE2</accession>
<dbReference type="Pfam" id="PF07305">
    <property type="entry name" value="DUF1454"/>
    <property type="match status" value="1"/>
</dbReference>
<evidence type="ECO:0000313" key="2">
    <source>
        <dbReference type="EMBL" id="KGD79638.1"/>
    </source>
</evidence>